<dbReference type="EMBL" id="JAGHKO010000001">
    <property type="protein sequence ID" value="MBO9199749.1"/>
    <property type="molecule type" value="Genomic_DNA"/>
</dbReference>
<dbReference type="SUPFAM" id="SSF48371">
    <property type="entry name" value="ARM repeat"/>
    <property type="match status" value="1"/>
</dbReference>
<protein>
    <recommendedName>
        <fullName evidence="3">HEAT repeat domain-containing protein</fullName>
    </recommendedName>
</protein>
<dbReference type="InterPro" id="IPR016024">
    <property type="entry name" value="ARM-type_fold"/>
</dbReference>
<dbReference type="RefSeq" id="WP_209137804.1">
    <property type="nucleotide sequence ID" value="NZ_JAGHKO010000001.1"/>
</dbReference>
<dbReference type="Gene3D" id="1.25.10.10">
    <property type="entry name" value="Leucine-rich Repeat Variant"/>
    <property type="match status" value="1"/>
</dbReference>
<dbReference type="InterPro" id="IPR011989">
    <property type="entry name" value="ARM-like"/>
</dbReference>
<accession>A0ABS3YPH0</accession>
<name>A0ABS3YPH0_9BACT</name>
<proteinExistence type="predicted"/>
<organism evidence="1 2">
    <name type="scientific">Niastella soli</name>
    <dbReference type="NCBI Taxonomy" id="2821487"/>
    <lineage>
        <taxon>Bacteria</taxon>
        <taxon>Pseudomonadati</taxon>
        <taxon>Bacteroidota</taxon>
        <taxon>Chitinophagia</taxon>
        <taxon>Chitinophagales</taxon>
        <taxon>Chitinophagaceae</taxon>
        <taxon>Niastella</taxon>
    </lineage>
</organism>
<reference evidence="1 2" key="1">
    <citation type="submission" date="2021-03" db="EMBL/GenBank/DDBJ databases">
        <title>Assistant Professor.</title>
        <authorList>
            <person name="Huq M.A."/>
        </authorList>
    </citation>
    <scope>NUCLEOTIDE SEQUENCE [LARGE SCALE GENOMIC DNA]</scope>
    <source>
        <strain evidence="1 2">MAH-29</strain>
    </source>
</reference>
<gene>
    <name evidence="1" type="ORF">J7I42_05680</name>
</gene>
<evidence type="ECO:0000313" key="1">
    <source>
        <dbReference type="EMBL" id="MBO9199749.1"/>
    </source>
</evidence>
<sequence>MSVISKLASSLNRRDEAPNKELAAEIAGKNDKKAIAELIDNLSNKNKDIQSDCIKVLYEIGTDKPALISIHINSFIELLSSKNNRLQWGAMTALNAITTEQPEAVYKALPTIIMVADKGSVITNDHCVGILIKLAGIKKFTEDAFDLLIERLKISSTNQLPMYAESALPVINNKNKVLFIKTLTARLPEIEKETKRVRIEKVIKKLQSK</sequence>
<dbReference type="Proteomes" id="UP000677244">
    <property type="component" value="Unassembled WGS sequence"/>
</dbReference>
<comment type="caution">
    <text evidence="1">The sequence shown here is derived from an EMBL/GenBank/DDBJ whole genome shotgun (WGS) entry which is preliminary data.</text>
</comment>
<keyword evidence="2" id="KW-1185">Reference proteome</keyword>
<evidence type="ECO:0000313" key="2">
    <source>
        <dbReference type="Proteomes" id="UP000677244"/>
    </source>
</evidence>
<evidence type="ECO:0008006" key="3">
    <source>
        <dbReference type="Google" id="ProtNLM"/>
    </source>
</evidence>